<evidence type="ECO:0000313" key="3">
    <source>
        <dbReference type="EMBL" id="EAK88165.1"/>
    </source>
</evidence>
<evidence type="ECO:0000313" key="4">
    <source>
        <dbReference type="Proteomes" id="UP000006726"/>
    </source>
</evidence>
<comment type="caution">
    <text evidence="3">The sequence shown here is derived from an EMBL/GenBank/DDBJ whole genome shotgun (WGS) entry which is preliminary data.</text>
</comment>
<dbReference type="EMBL" id="AAEE01000007">
    <property type="protein sequence ID" value="EAK88165.1"/>
    <property type="molecule type" value="Genomic_DNA"/>
</dbReference>
<feature type="region of interest" description="Disordered" evidence="1">
    <location>
        <begin position="1"/>
        <end position="21"/>
    </location>
</feature>
<organism evidence="3 4">
    <name type="scientific">Cryptosporidium parvum (strain Iowa II)</name>
    <dbReference type="NCBI Taxonomy" id="353152"/>
    <lineage>
        <taxon>Eukaryota</taxon>
        <taxon>Sar</taxon>
        <taxon>Alveolata</taxon>
        <taxon>Apicomplexa</taxon>
        <taxon>Conoidasida</taxon>
        <taxon>Coccidia</taxon>
        <taxon>Eucoccidiorida</taxon>
        <taxon>Eimeriorina</taxon>
        <taxon>Cryptosporidiidae</taxon>
        <taxon>Cryptosporidium</taxon>
    </lineage>
</organism>
<evidence type="ECO:0000256" key="2">
    <source>
        <dbReference type="SAM" id="Phobius"/>
    </source>
</evidence>
<accession>Q5CS22</accession>
<dbReference type="GeneID" id="3373172"/>
<gene>
    <name evidence="3" type="ORF">cgd5_570</name>
</gene>
<dbReference type="RefSeq" id="XP_626014.1">
    <property type="nucleotide sequence ID" value="XM_626014.1"/>
</dbReference>
<reference evidence="3 4" key="1">
    <citation type="journal article" date="2004" name="Science">
        <title>Complete genome sequence of the apicomplexan, Cryptosporidium parvum.</title>
        <authorList>
            <person name="Abrahamsen M.S."/>
            <person name="Templeton T.J."/>
            <person name="Enomoto S."/>
            <person name="Abrahante J.E."/>
            <person name="Zhu G."/>
            <person name="Lancto C.A."/>
            <person name="Deng M."/>
            <person name="Liu C."/>
            <person name="Widmer G."/>
            <person name="Tzipori S."/>
            <person name="Buck G.A."/>
            <person name="Xu P."/>
            <person name="Bankier A.T."/>
            <person name="Dear P.H."/>
            <person name="Konfortov B.A."/>
            <person name="Spriggs H.F."/>
            <person name="Iyer L."/>
            <person name="Anantharaman V."/>
            <person name="Aravind L."/>
            <person name="Kapur V."/>
        </authorList>
    </citation>
    <scope>NUCLEOTIDE SEQUENCE [LARGE SCALE GENOMIC DNA]</scope>
    <source>
        <strain evidence="4">Iowa II</strain>
    </source>
</reference>
<proteinExistence type="predicted"/>
<dbReference type="VEuPathDB" id="CryptoDB:cgd5_570"/>
<dbReference type="Proteomes" id="UP000006726">
    <property type="component" value="Chromosome 5"/>
</dbReference>
<dbReference type="AlphaFoldDB" id="Q5CS22"/>
<feature type="transmembrane region" description="Helical" evidence="2">
    <location>
        <begin position="50"/>
        <end position="67"/>
    </location>
</feature>
<dbReference type="KEGG" id="cpv:cgd5_570"/>
<dbReference type="InParanoid" id="Q5CS22"/>
<keyword evidence="4" id="KW-1185">Reference proteome</keyword>
<name>Q5CS22_CRYPI</name>
<keyword evidence="2" id="KW-1133">Transmembrane helix</keyword>
<sequence>MIFKTKNQSKLTQKKSNTESNHGKCNNLIEISKDMDNSTYKKFINRKRNVSILLIVIIFLFFWFLIINKQELFSNLIFLKEKFNLLANKFNTSLKIFQNYHLFSFDENLTKTLIGKIYELFNNIYLTFEKCSNFH</sequence>
<protein>
    <submittedName>
        <fullName evidence="3">Uncharacterized protein</fullName>
    </submittedName>
</protein>
<keyword evidence="2" id="KW-0472">Membrane</keyword>
<keyword evidence="2" id="KW-0812">Transmembrane</keyword>
<evidence type="ECO:0000256" key="1">
    <source>
        <dbReference type="SAM" id="MobiDB-lite"/>
    </source>
</evidence>